<organism evidence="4 5">
    <name type="scientific">Cryomyces minteri</name>
    <dbReference type="NCBI Taxonomy" id="331657"/>
    <lineage>
        <taxon>Eukaryota</taxon>
        <taxon>Fungi</taxon>
        <taxon>Dikarya</taxon>
        <taxon>Ascomycota</taxon>
        <taxon>Pezizomycotina</taxon>
        <taxon>Dothideomycetes</taxon>
        <taxon>Dothideomycetes incertae sedis</taxon>
        <taxon>Cryomyces</taxon>
    </lineage>
</organism>
<proteinExistence type="predicted"/>
<evidence type="ECO:0000256" key="1">
    <source>
        <dbReference type="ARBA" id="ARBA00023242"/>
    </source>
</evidence>
<keyword evidence="1" id="KW-0539">Nucleus</keyword>
<feature type="region of interest" description="Disordered" evidence="2">
    <location>
        <begin position="1"/>
        <end position="65"/>
    </location>
</feature>
<feature type="compositionally biased region" description="Polar residues" evidence="2">
    <location>
        <begin position="279"/>
        <end position="288"/>
    </location>
</feature>
<dbReference type="AlphaFoldDB" id="A0A4V6WL08"/>
<feature type="region of interest" description="Disordered" evidence="2">
    <location>
        <begin position="433"/>
        <end position="463"/>
    </location>
</feature>
<feature type="compositionally biased region" description="Polar residues" evidence="2">
    <location>
        <begin position="210"/>
        <end position="220"/>
    </location>
</feature>
<evidence type="ECO:0000313" key="4">
    <source>
        <dbReference type="EMBL" id="TKA70869.1"/>
    </source>
</evidence>
<sequence length="489" mass="52317">MSNSKLRIRPGLKSRGSSTHGSFVDPNADDYSSSDGGNGSVSSSRKARNEQLASADISLDNIVEGGRRKRAKFESSELPLFVPPQVPMTASISSVSPQRRISSNNGASPFSFSNQHTFAYTQPPPSPQSYGHGDATYMQGGLMNTSSYLGSSAQQHGHRLRGRGSVVAYPSSRPAYGGVLPTPDPTTVGSVISDEDVALQLMRLGDASNFSYGRTSTSTLDDALSGKAEVASSEEESEDDEDDGTLPAVPRYTIEESTYNNVSGPSRSVRRLLDENLHSTDSTHTASSGDEYEDIKDDTFHGASGNNVRVVGQLYKTTKSKSISVGPSNLVKPRAGSSSSKGTGKMGKPHAPFSVKNKPKALGNGKTPISPTSLPSQSRKTSNASTLNFQHQPGVDEEDLSSKPRCQRCRKSKKGCDRQRPCQRCKDAGIGVEGCVSEDEGNGRKGRYGRHMGVPVKKGEGEEDEAEDFINGYVPVQQVATDASKKRKR</sequence>
<gene>
    <name evidence="4" type="ORF">B0A49_05630</name>
</gene>
<comment type="caution">
    <text evidence="4">The sequence shown here is derived from an EMBL/GenBank/DDBJ whole genome shotgun (WGS) entry which is preliminary data.</text>
</comment>
<evidence type="ECO:0000256" key="2">
    <source>
        <dbReference type="SAM" id="MobiDB-lite"/>
    </source>
</evidence>
<feature type="region of interest" description="Disordered" evidence="2">
    <location>
        <begin position="278"/>
        <end position="305"/>
    </location>
</feature>
<reference evidence="4 5" key="1">
    <citation type="submission" date="2017-03" db="EMBL/GenBank/DDBJ databases">
        <title>Genomes of endolithic fungi from Antarctica.</title>
        <authorList>
            <person name="Coleine C."/>
            <person name="Masonjones S."/>
            <person name="Stajich J.E."/>
        </authorList>
    </citation>
    <scope>NUCLEOTIDE SEQUENCE [LARGE SCALE GENOMIC DNA]</scope>
    <source>
        <strain evidence="4 5">CCFEE 5187</strain>
    </source>
</reference>
<dbReference type="OrthoDB" id="4150467at2759"/>
<keyword evidence="5" id="KW-1185">Reference proteome</keyword>
<evidence type="ECO:0000313" key="5">
    <source>
        <dbReference type="Proteomes" id="UP000308768"/>
    </source>
</evidence>
<dbReference type="CDD" id="cd00067">
    <property type="entry name" value="GAL4"/>
    <property type="match status" value="1"/>
</dbReference>
<feature type="region of interest" description="Disordered" evidence="2">
    <location>
        <begin position="210"/>
        <end position="247"/>
    </location>
</feature>
<dbReference type="EMBL" id="NAJN01000610">
    <property type="protein sequence ID" value="TKA70869.1"/>
    <property type="molecule type" value="Genomic_DNA"/>
</dbReference>
<feature type="compositionally biased region" description="Acidic residues" evidence="2">
    <location>
        <begin position="232"/>
        <end position="244"/>
    </location>
</feature>
<feature type="domain" description="Zn(2)-C6 fungal-type" evidence="3">
    <location>
        <begin position="405"/>
        <end position="437"/>
    </location>
</feature>
<feature type="compositionally biased region" description="Low complexity" evidence="2">
    <location>
        <begin position="29"/>
        <end position="44"/>
    </location>
</feature>
<accession>A0A4V6WL08</accession>
<dbReference type="GO" id="GO:0000981">
    <property type="term" value="F:DNA-binding transcription factor activity, RNA polymerase II-specific"/>
    <property type="evidence" value="ECO:0007669"/>
    <property type="project" value="InterPro"/>
</dbReference>
<feature type="region of interest" description="Disordered" evidence="2">
    <location>
        <begin position="321"/>
        <end position="404"/>
    </location>
</feature>
<dbReference type="Proteomes" id="UP000308768">
    <property type="component" value="Unassembled WGS sequence"/>
</dbReference>
<dbReference type="PROSITE" id="PS50048">
    <property type="entry name" value="ZN2_CY6_FUNGAL_2"/>
    <property type="match status" value="1"/>
</dbReference>
<dbReference type="SMART" id="SM00066">
    <property type="entry name" value="GAL4"/>
    <property type="match status" value="1"/>
</dbReference>
<evidence type="ECO:0000259" key="3">
    <source>
        <dbReference type="PROSITE" id="PS50048"/>
    </source>
</evidence>
<name>A0A4V6WL08_9PEZI</name>
<dbReference type="GO" id="GO:0008270">
    <property type="term" value="F:zinc ion binding"/>
    <property type="evidence" value="ECO:0007669"/>
    <property type="project" value="InterPro"/>
</dbReference>
<feature type="compositionally biased region" description="Polar residues" evidence="2">
    <location>
        <begin position="367"/>
        <end position="391"/>
    </location>
</feature>
<feature type="compositionally biased region" description="Basic residues" evidence="2">
    <location>
        <begin position="1"/>
        <end position="12"/>
    </location>
</feature>
<protein>
    <recommendedName>
        <fullName evidence="3">Zn(2)-C6 fungal-type domain-containing protein</fullName>
    </recommendedName>
</protein>
<dbReference type="InterPro" id="IPR001138">
    <property type="entry name" value="Zn2Cys6_DnaBD"/>
</dbReference>